<dbReference type="PANTHER" id="PTHR22617">
    <property type="entry name" value="CHEMOTAXIS SENSOR HISTIDINE KINASE-RELATED"/>
    <property type="match status" value="1"/>
</dbReference>
<proteinExistence type="predicted"/>
<dbReference type="GO" id="GO:0007165">
    <property type="term" value="P:signal transduction"/>
    <property type="evidence" value="ECO:0007669"/>
    <property type="project" value="InterPro"/>
</dbReference>
<dbReference type="SMART" id="SM00260">
    <property type="entry name" value="CheW"/>
    <property type="match status" value="3"/>
</dbReference>
<dbReference type="InterPro" id="IPR002545">
    <property type="entry name" value="CheW-lke_dom"/>
</dbReference>
<dbReference type="InterPro" id="IPR039315">
    <property type="entry name" value="CheW"/>
</dbReference>
<dbReference type="Proteomes" id="UP000199766">
    <property type="component" value="Unassembled WGS sequence"/>
</dbReference>
<dbReference type="AlphaFoldDB" id="A0A1H9DTZ6"/>
<dbReference type="GO" id="GO:0005829">
    <property type="term" value="C:cytosol"/>
    <property type="evidence" value="ECO:0007669"/>
    <property type="project" value="TreeGrafter"/>
</dbReference>
<evidence type="ECO:0000259" key="1">
    <source>
        <dbReference type="PROSITE" id="PS50851"/>
    </source>
</evidence>
<dbReference type="Gene3D" id="2.40.50.180">
    <property type="entry name" value="CheA-289, Domain 4"/>
    <property type="match status" value="3"/>
</dbReference>
<dbReference type="GO" id="GO:0006935">
    <property type="term" value="P:chemotaxis"/>
    <property type="evidence" value="ECO:0007669"/>
    <property type="project" value="InterPro"/>
</dbReference>
<dbReference type="PANTHER" id="PTHR22617:SF23">
    <property type="entry name" value="CHEMOTAXIS PROTEIN CHEW"/>
    <property type="match status" value="1"/>
</dbReference>
<dbReference type="STRING" id="180197.SAMN02982919_00125"/>
<feature type="domain" description="CheW-like" evidence="1">
    <location>
        <begin position="17"/>
        <end position="156"/>
    </location>
</feature>
<dbReference type="InterPro" id="IPR036061">
    <property type="entry name" value="CheW-like_dom_sf"/>
</dbReference>
<dbReference type="RefSeq" id="WP_091451175.1">
    <property type="nucleotide sequence ID" value="NZ_FOGD01000001.1"/>
</dbReference>
<name>A0A1H9DTZ6_9BURK</name>
<keyword evidence="3" id="KW-1185">Reference proteome</keyword>
<feature type="domain" description="CheW-like" evidence="1">
    <location>
        <begin position="175"/>
        <end position="320"/>
    </location>
</feature>
<evidence type="ECO:0000313" key="2">
    <source>
        <dbReference type="EMBL" id="SEQ16950.1"/>
    </source>
</evidence>
<protein>
    <submittedName>
        <fullName evidence="2">Purine-binding chemotaxis protein CheW</fullName>
    </submittedName>
</protein>
<gene>
    <name evidence="2" type="ORF">SAMN02982919_00125</name>
</gene>
<dbReference type="Pfam" id="PF01584">
    <property type="entry name" value="CheW"/>
    <property type="match status" value="3"/>
</dbReference>
<organism evidence="2 3">
    <name type="scientific">Giesbergeria anulus</name>
    <dbReference type="NCBI Taxonomy" id="180197"/>
    <lineage>
        <taxon>Bacteria</taxon>
        <taxon>Pseudomonadati</taxon>
        <taxon>Pseudomonadota</taxon>
        <taxon>Betaproteobacteria</taxon>
        <taxon>Burkholderiales</taxon>
        <taxon>Comamonadaceae</taxon>
        <taxon>Giesbergeria</taxon>
    </lineage>
</organism>
<evidence type="ECO:0000313" key="3">
    <source>
        <dbReference type="Proteomes" id="UP000199766"/>
    </source>
</evidence>
<dbReference type="Gene3D" id="2.30.30.40">
    <property type="entry name" value="SH3 Domains"/>
    <property type="match status" value="3"/>
</dbReference>
<dbReference type="EMBL" id="FOGD01000001">
    <property type="protein sequence ID" value="SEQ16950.1"/>
    <property type="molecule type" value="Genomic_DNA"/>
</dbReference>
<feature type="domain" description="CheW-like" evidence="1">
    <location>
        <begin position="344"/>
        <end position="498"/>
    </location>
</feature>
<accession>A0A1H9DTZ6</accession>
<dbReference type="SUPFAM" id="SSF50341">
    <property type="entry name" value="CheW-like"/>
    <property type="match status" value="3"/>
</dbReference>
<sequence>MSTDTPPTLAPGAAPVHAVYASFLLGEEEFALDVRYVQEVIHLPATIVAMPLAPDFCLGIFNLRGSIIPLLSTDRLLGTPRPLGPQAKVVIIHHLGIRLGLTCDDTCHVLRPRGDELTLFAYEDQSSHQVVAGVLKLGDALVRVLALERLIRLDNIPHPEDTLSAHAAAKARRARKKAITFSAGGIPMAFPIGGIHEIVRATGIEPSPVQDPLCEGVLHIRQHIVPVVQFARLLGLATTAANNNPEAQEQRVIVLEIEQNYIGLLVDTVDSIDTYTDDQVMAVPVLSRQRAAMFAGCIDFGTRGHVFLLATQGVFELDEINRITGQHSALFTHQQTAQVRQHRAASRMSFLWFKAGTAFALPMREVREIVQCPHDLLAIPGAPSHISGMFNLRGKLVTVVDLRYFYQLAGTVPLPCEEDKILVVDHVDALIGLRVDSVESILHLYPEDKFPMPQVLRGALAPAIRNDVREVVRVPDSGERPIHLLVLDISRVLAQVAATGEALEPA</sequence>
<dbReference type="OrthoDB" id="9790406at2"/>
<dbReference type="PROSITE" id="PS50851">
    <property type="entry name" value="CHEW"/>
    <property type="match status" value="3"/>
</dbReference>
<reference evidence="2 3" key="1">
    <citation type="submission" date="2016-10" db="EMBL/GenBank/DDBJ databases">
        <authorList>
            <person name="de Groot N.N."/>
        </authorList>
    </citation>
    <scope>NUCLEOTIDE SEQUENCE [LARGE SCALE GENOMIC DNA]</scope>
    <source>
        <strain evidence="2 3">ATCC 35958</strain>
    </source>
</reference>